<dbReference type="PANTHER" id="PTHR30024:SF47">
    <property type="entry name" value="TAURINE-BINDING PERIPLASMIC PROTEIN"/>
    <property type="match status" value="1"/>
</dbReference>
<evidence type="ECO:0000313" key="6">
    <source>
        <dbReference type="EMBL" id="QFR02200.1"/>
    </source>
</evidence>
<dbReference type="CDD" id="cd13652">
    <property type="entry name" value="PBP2_ThiY_THI5_like_1"/>
    <property type="match status" value="1"/>
</dbReference>
<dbReference type="Gene3D" id="3.40.190.10">
    <property type="entry name" value="Periplasmic binding protein-like II"/>
    <property type="match status" value="2"/>
</dbReference>
<evidence type="ECO:0000256" key="3">
    <source>
        <dbReference type="ARBA" id="ARBA00022729"/>
    </source>
</evidence>
<feature type="chain" id="PRO_5039695609" evidence="4">
    <location>
        <begin position="20"/>
        <end position="328"/>
    </location>
</feature>
<reference evidence="6 7" key="1">
    <citation type="submission" date="2019-10" db="EMBL/GenBank/DDBJ databases">
        <title>Streptomyces sp. strain GY16 isolated from leaves of Broussonetia papyrifera.</title>
        <authorList>
            <person name="Mo P."/>
        </authorList>
    </citation>
    <scope>NUCLEOTIDE SEQUENCE [LARGE SCALE GENOMIC DNA]</scope>
    <source>
        <strain evidence="6 7">GY16</strain>
    </source>
</reference>
<proteinExistence type="inferred from homology"/>
<dbReference type="Pfam" id="PF09084">
    <property type="entry name" value="NMT1"/>
    <property type="match status" value="1"/>
</dbReference>
<accession>A0A5P8KI52</accession>
<dbReference type="PROSITE" id="PS51257">
    <property type="entry name" value="PROKAR_LIPOPROTEIN"/>
    <property type="match status" value="1"/>
</dbReference>
<feature type="domain" description="Solute-binding protein family 3/N-terminal" evidence="5">
    <location>
        <begin position="44"/>
        <end position="267"/>
    </location>
</feature>
<feature type="signal peptide" evidence="4">
    <location>
        <begin position="1"/>
        <end position="19"/>
    </location>
</feature>
<comment type="similarity">
    <text evidence="2">Belongs to the bacterial solute-binding protein SsuA/TauA family.</text>
</comment>
<protein>
    <submittedName>
        <fullName evidence="6">Nitrate ABC transporter substrate-binding protein</fullName>
    </submittedName>
</protein>
<evidence type="ECO:0000256" key="2">
    <source>
        <dbReference type="ARBA" id="ARBA00010742"/>
    </source>
</evidence>
<name>A0A5P8KI52_9ACTN</name>
<gene>
    <name evidence="6" type="ORF">F9278_45440</name>
</gene>
<dbReference type="PANTHER" id="PTHR30024">
    <property type="entry name" value="ALIPHATIC SULFONATES-BINDING PROTEIN-RELATED"/>
    <property type="match status" value="1"/>
</dbReference>
<evidence type="ECO:0000256" key="4">
    <source>
        <dbReference type="SAM" id="SignalP"/>
    </source>
</evidence>
<dbReference type="SUPFAM" id="SSF53850">
    <property type="entry name" value="Periplasmic binding protein-like II"/>
    <property type="match status" value="1"/>
</dbReference>
<evidence type="ECO:0000313" key="7">
    <source>
        <dbReference type="Proteomes" id="UP000327294"/>
    </source>
</evidence>
<sequence>MQRCVVTLALVAMTVGSVAGVAGCGSSDSDGAADSSAGDGKTTQVTVGVIPIVDVAPLYLGQKQGFFSSRGIELKMVPAQGGAAIIPGVVSGQFQFGFSNTTSLMLAQTKGVPIKSVANGAASNGKVGADVTAVLVKKDSPIKSAKNLAGRTVAVNTLQNIGDTTVRESVRKDGGDPTKVEFVEIPFDQMPAALDDGRVDAAWMGEPAQTVAKGQGARVIASPFAETDPNLTLATYFTSTKTAQQDPALVKKFTEAMNESLEYASAHPDEARQILTGYTKISGEVLDELILPSWPTEVNTASLEKLAELGEQDGVFGDKKPDLGALFS</sequence>
<comment type="subcellular location">
    <subcellularLocation>
        <location evidence="1">Periplasm</location>
    </subcellularLocation>
</comment>
<dbReference type="KEGG" id="sphv:F9278_45440"/>
<dbReference type="InterPro" id="IPR015168">
    <property type="entry name" value="SsuA/THI5"/>
</dbReference>
<dbReference type="EMBL" id="CP045096">
    <property type="protein sequence ID" value="QFR02200.1"/>
    <property type="molecule type" value="Genomic_DNA"/>
</dbReference>
<evidence type="ECO:0000256" key="1">
    <source>
        <dbReference type="ARBA" id="ARBA00004418"/>
    </source>
</evidence>
<evidence type="ECO:0000259" key="5">
    <source>
        <dbReference type="SMART" id="SM00062"/>
    </source>
</evidence>
<keyword evidence="7" id="KW-1185">Reference proteome</keyword>
<dbReference type="AlphaFoldDB" id="A0A5P8KI52"/>
<dbReference type="InterPro" id="IPR001638">
    <property type="entry name" value="Solute-binding_3/MltF_N"/>
</dbReference>
<dbReference type="GO" id="GO:0042597">
    <property type="term" value="C:periplasmic space"/>
    <property type="evidence" value="ECO:0007669"/>
    <property type="project" value="UniProtKB-SubCell"/>
</dbReference>
<dbReference type="Proteomes" id="UP000327294">
    <property type="component" value="Chromosome"/>
</dbReference>
<dbReference type="SMART" id="SM00062">
    <property type="entry name" value="PBPb"/>
    <property type="match status" value="1"/>
</dbReference>
<keyword evidence="3 4" id="KW-0732">Signal</keyword>
<dbReference type="RefSeq" id="WP_152173520.1">
    <property type="nucleotide sequence ID" value="NZ_CP045096.1"/>
</dbReference>
<organism evidence="6 7">
    <name type="scientific">Streptomyces phaeolivaceus</name>
    <dbReference type="NCBI Taxonomy" id="2653200"/>
    <lineage>
        <taxon>Bacteria</taxon>
        <taxon>Bacillati</taxon>
        <taxon>Actinomycetota</taxon>
        <taxon>Actinomycetes</taxon>
        <taxon>Kitasatosporales</taxon>
        <taxon>Streptomycetaceae</taxon>
        <taxon>Streptomyces</taxon>
    </lineage>
</organism>